<feature type="domain" description="Cell growth-regulating nucleolar protein-like winged helix" evidence="4">
    <location>
        <begin position="354"/>
        <end position="424"/>
    </location>
</feature>
<dbReference type="InterPro" id="IPR058719">
    <property type="entry name" value="WHD_LYAR"/>
</dbReference>
<comment type="caution">
    <text evidence="5">The sequence shown here is derived from an EMBL/GenBank/DDBJ whole genome shotgun (WGS) entry which is preliminary data.</text>
</comment>
<dbReference type="EMBL" id="BEGY01000002">
    <property type="protein sequence ID" value="GAX73190.1"/>
    <property type="molecule type" value="Genomic_DNA"/>
</dbReference>
<keyword evidence="2" id="KW-0539">Nucleus</keyword>
<dbReference type="OrthoDB" id="29523at2759"/>
<evidence type="ECO:0000259" key="4">
    <source>
        <dbReference type="Pfam" id="PF25879"/>
    </source>
</evidence>
<feature type="compositionally biased region" description="Basic residues" evidence="3">
    <location>
        <begin position="34"/>
        <end position="44"/>
    </location>
</feature>
<dbReference type="AlphaFoldDB" id="A0A250WRL7"/>
<evidence type="ECO:0000313" key="6">
    <source>
        <dbReference type="Proteomes" id="UP000232323"/>
    </source>
</evidence>
<dbReference type="InterPro" id="IPR050656">
    <property type="entry name" value="PINX1"/>
</dbReference>
<sequence>MLQFDSILSNLKEITARHDSDSDSDERPEVPKPAIKKTKKKKKTTHEEPKASKKSKFKRKKQSSSSAESDADVERVDKEKSSGKRNSSAAKAATHVGRYHKRENAKRVRGYSSGDLAAILGASSVSDDKVQAMDYVPATAQEIRAVHTQEDSDASSAGHVSGSDADDEATDFASSSRNKDPVDQITKSWWSGVFVRAGRVGSSKRELHKRKPGRVVESDDARQKAAGFNEHDQENLYTQVHQGATQGKQGLGRADAPKKVAGARWAGTKTKLGSDSEHEEWKDRLNDREDSSNKESELEDAVNDEAVVVYASKKEVADGQLGCRKVLIGGVSKEGDQDKNRKPVSKVSGESSAGKVHWKKIARRVLKEAPKRKMKARLLHMRVLEAAGLDACGRKDEKNSEKILIKRLHSFPDLFEVTEKFVRLL</sequence>
<feature type="compositionally biased region" description="Basic residues" evidence="3">
    <location>
        <begin position="52"/>
        <end position="62"/>
    </location>
</feature>
<dbReference type="Pfam" id="PF25879">
    <property type="entry name" value="WHD_LYAR"/>
    <property type="match status" value="1"/>
</dbReference>
<organism evidence="5 6">
    <name type="scientific">Chlamydomonas eustigma</name>
    <dbReference type="NCBI Taxonomy" id="1157962"/>
    <lineage>
        <taxon>Eukaryota</taxon>
        <taxon>Viridiplantae</taxon>
        <taxon>Chlorophyta</taxon>
        <taxon>core chlorophytes</taxon>
        <taxon>Chlorophyceae</taxon>
        <taxon>CS clade</taxon>
        <taxon>Chlamydomonadales</taxon>
        <taxon>Chlamydomonadaceae</taxon>
        <taxon>Chlamydomonas</taxon>
    </lineage>
</organism>
<feature type="region of interest" description="Disordered" evidence="3">
    <location>
        <begin position="332"/>
        <end position="355"/>
    </location>
</feature>
<feature type="compositionally biased region" description="Polar residues" evidence="3">
    <location>
        <begin position="235"/>
        <end position="248"/>
    </location>
</feature>
<dbReference type="GO" id="GO:0005730">
    <property type="term" value="C:nucleolus"/>
    <property type="evidence" value="ECO:0007669"/>
    <property type="project" value="TreeGrafter"/>
</dbReference>
<name>A0A250WRL7_9CHLO</name>
<evidence type="ECO:0000256" key="3">
    <source>
        <dbReference type="SAM" id="MobiDB-lite"/>
    </source>
</evidence>
<accession>A0A250WRL7</accession>
<dbReference type="STRING" id="1157962.A0A250WRL7"/>
<feature type="region of interest" description="Disordered" evidence="3">
    <location>
        <begin position="144"/>
        <end position="183"/>
    </location>
</feature>
<evidence type="ECO:0000256" key="2">
    <source>
        <dbReference type="ARBA" id="ARBA00023242"/>
    </source>
</evidence>
<keyword evidence="6" id="KW-1185">Reference proteome</keyword>
<feature type="region of interest" description="Disordered" evidence="3">
    <location>
        <begin position="201"/>
        <end position="302"/>
    </location>
</feature>
<dbReference type="PANTHER" id="PTHR23149:SF9">
    <property type="entry name" value="G PATCH DOMAIN-CONTAINING PROTEIN 4"/>
    <property type="match status" value="1"/>
</dbReference>
<evidence type="ECO:0000256" key="1">
    <source>
        <dbReference type="ARBA" id="ARBA00004123"/>
    </source>
</evidence>
<dbReference type="PANTHER" id="PTHR23149">
    <property type="entry name" value="G PATCH DOMAIN CONTAINING PROTEIN"/>
    <property type="match status" value="1"/>
</dbReference>
<reference evidence="5 6" key="1">
    <citation type="submission" date="2017-08" db="EMBL/GenBank/DDBJ databases">
        <title>Acidophilic green algal genome provides insights into adaptation to an acidic environment.</title>
        <authorList>
            <person name="Hirooka S."/>
            <person name="Hirose Y."/>
            <person name="Kanesaki Y."/>
            <person name="Higuchi S."/>
            <person name="Fujiwara T."/>
            <person name="Onuma R."/>
            <person name="Era A."/>
            <person name="Ohbayashi R."/>
            <person name="Uzuka A."/>
            <person name="Nozaki H."/>
            <person name="Yoshikawa H."/>
            <person name="Miyagishima S.Y."/>
        </authorList>
    </citation>
    <scope>NUCLEOTIDE SEQUENCE [LARGE SCALE GENOMIC DNA]</scope>
    <source>
        <strain evidence="5 6">NIES-2499</strain>
    </source>
</reference>
<feature type="compositionally biased region" description="Basic and acidic residues" evidence="3">
    <location>
        <begin position="14"/>
        <end position="30"/>
    </location>
</feature>
<dbReference type="Proteomes" id="UP000232323">
    <property type="component" value="Unassembled WGS sequence"/>
</dbReference>
<proteinExistence type="predicted"/>
<protein>
    <recommendedName>
        <fullName evidence="4">Cell growth-regulating nucleolar protein-like winged helix domain-containing protein</fullName>
    </recommendedName>
</protein>
<gene>
    <name evidence="5" type="ORF">CEUSTIGMA_g643.t1</name>
</gene>
<comment type="subcellular location">
    <subcellularLocation>
        <location evidence="1">Nucleus</location>
    </subcellularLocation>
</comment>
<evidence type="ECO:0000313" key="5">
    <source>
        <dbReference type="EMBL" id="GAX73190.1"/>
    </source>
</evidence>
<feature type="compositionally biased region" description="Basic and acidic residues" evidence="3">
    <location>
        <begin position="72"/>
        <end position="82"/>
    </location>
</feature>
<feature type="compositionally biased region" description="Basic residues" evidence="3">
    <location>
        <begin position="97"/>
        <end position="109"/>
    </location>
</feature>
<feature type="compositionally biased region" description="Basic and acidic residues" evidence="3">
    <location>
        <begin position="214"/>
        <end position="234"/>
    </location>
</feature>
<feature type="compositionally biased region" description="Basic and acidic residues" evidence="3">
    <location>
        <begin position="272"/>
        <end position="296"/>
    </location>
</feature>
<feature type="region of interest" description="Disordered" evidence="3">
    <location>
        <begin position="1"/>
        <end position="112"/>
    </location>
</feature>